<dbReference type="AlphaFoldDB" id="A0A1B1A874"/>
<dbReference type="EMBL" id="CP015231">
    <property type="protein sequence ID" value="ANP42740.1"/>
    <property type="molecule type" value="Genomic_DNA"/>
</dbReference>
<dbReference type="Proteomes" id="UP000013243">
    <property type="component" value="Plasmid unnamed1"/>
</dbReference>
<protein>
    <submittedName>
        <fullName evidence="2">Uncharacterized protein</fullName>
    </submittedName>
</protein>
<name>A0A1B1A874_9RHOB</name>
<evidence type="ECO:0000256" key="1">
    <source>
        <dbReference type="SAM" id="MobiDB-lite"/>
    </source>
</evidence>
<organism evidence="2 3">
    <name type="scientific">Tritonibacter mobilis F1926</name>
    <dbReference type="NCBI Taxonomy" id="1265309"/>
    <lineage>
        <taxon>Bacteria</taxon>
        <taxon>Pseudomonadati</taxon>
        <taxon>Pseudomonadota</taxon>
        <taxon>Alphaproteobacteria</taxon>
        <taxon>Rhodobacterales</taxon>
        <taxon>Paracoccaceae</taxon>
        <taxon>Tritonibacter</taxon>
    </lineage>
</organism>
<gene>
    <name evidence="2" type="ORF">K529_018425</name>
</gene>
<reference evidence="2 3" key="1">
    <citation type="journal article" date="2016" name="ISME J.">
        <title>Global occurrence and heterogeneity of the Roseobacter-clade species Ruegeria mobilis.</title>
        <authorList>
            <person name="Sonnenschein E."/>
            <person name="Gram L."/>
        </authorList>
    </citation>
    <scope>NUCLEOTIDE SEQUENCE [LARGE SCALE GENOMIC DNA]</scope>
    <source>
        <strain evidence="2 3">F1926</strain>
        <plasmid evidence="2 3">unnamed1</plasmid>
    </source>
</reference>
<accession>A0A1B1A874</accession>
<evidence type="ECO:0000313" key="2">
    <source>
        <dbReference type="EMBL" id="ANP42740.1"/>
    </source>
</evidence>
<keyword evidence="2" id="KW-0614">Plasmid</keyword>
<sequence length="219" mass="24760">MAEAKHHLRVFGDFVVAFTDGEGHGVHHSELVDLMTHSRSLAEVRKRFAGSRSNLIETLERFGYDFDTLLEEQFREGYRDTALAKLHRVDAKWIARKREELGFPNAPGRSRLEFSAEQVRTAYDAAGSFAGAARLMGINRQTFKKLYARAVEQMEPGNDRKLDQFPENGPLANARPPHSVDLSRAFLQAKRTSRTSTLRPSQKSDTDFRVLDRSTSPPA</sequence>
<geneLocation type="plasmid" evidence="2 3">
    <name>unnamed1</name>
</geneLocation>
<proteinExistence type="predicted"/>
<feature type="region of interest" description="Disordered" evidence="1">
    <location>
        <begin position="158"/>
        <end position="219"/>
    </location>
</feature>
<feature type="compositionally biased region" description="Basic and acidic residues" evidence="1">
    <location>
        <begin position="202"/>
        <end position="212"/>
    </location>
</feature>
<evidence type="ECO:0000313" key="3">
    <source>
        <dbReference type="Proteomes" id="UP000013243"/>
    </source>
</evidence>
<dbReference type="KEGG" id="rmb:K529_018425"/>